<dbReference type="Proteomes" id="UP001472677">
    <property type="component" value="Unassembled WGS sequence"/>
</dbReference>
<gene>
    <name evidence="2" type="ORF">V6N12_058253</name>
</gene>
<evidence type="ECO:0000313" key="2">
    <source>
        <dbReference type="EMBL" id="KAK8564670.1"/>
    </source>
</evidence>
<evidence type="ECO:0000313" key="3">
    <source>
        <dbReference type="Proteomes" id="UP001472677"/>
    </source>
</evidence>
<protein>
    <submittedName>
        <fullName evidence="2">Uncharacterized protein</fullName>
    </submittedName>
</protein>
<name>A0ABR2ERQ4_9ROSI</name>
<sequence length="214" mass="23609">MAMETMLGSWSKNVGGEKYMGSDMAVKQLLAMEKPNDFASLEEAATAMAKANNRRMDGFTIKVYLSKESESGFRRSAANGRFRTSPVQKKSEPEKVKGSDRVEVCFEDPIPIVIKEPLQVEEVPKCGVSVPGTGPNKNEELIDVQVVVASSSNISMGHSVSIEPMYDLLSGLYSIKTKLISHFDGNNLLVSRSYLSKIRNWGRQVEELSRKGAQ</sequence>
<dbReference type="EMBL" id="JBBPBM010000010">
    <property type="protein sequence ID" value="KAK8564670.1"/>
    <property type="molecule type" value="Genomic_DNA"/>
</dbReference>
<feature type="region of interest" description="Disordered" evidence="1">
    <location>
        <begin position="75"/>
        <end position="94"/>
    </location>
</feature>
<keyword evidence="3" id="KW-1185">Reference proteome</keyword>
<organism evidence="2 3">
    <name type="scientific">Hibiscus sabdariffa</name>
    <name type="common">roselle</name>
    <dbReference type="NCBI Taxonomy" id="183260"/>
    <lineage>
        <taxon>Eukaryota</taxon>
        <taxon>Viridiplantae</taxon>
        <taxon>Streptophyta</taxon>
        <taxon>Embryophyta</taxon>
        <taxon>Tracheophyta</taxon>
        <taxon>Spermatophyta</taxon>
        <taxon>Magnoliopsida</taxon>
        <taxon>eudicotyledons</taxon>
        <taxon>Gunneridae</taxon>
        <taxon>Pentapetalae</taxon>
        <taxon>rosids</taxon>
        <taxon>malvids</taxon>
        <taxon>Malvales</taxon>
        <taxon>Malvaceae</taxon>
        <taxon>Malvoideae</taxon>
        <taxon>Hibiscus</taxon>
    </lineage>
</organism>
<proteinExistence type="predicted"/>
<accession>A0ABR2ERQ4</accession>
<evidence type="ECO:0000256" key="1">
    <source>
        <dbReference type="SAM" id="MobiDB-lite"/>
    </source>
</evidence>
<comment type="caution">
    <text evidence="2">The sequence shown here is derived from an EMBL/GenBank/DDBJ whole genome shotgun (WGS) entry which is preliminary data.</text>
</comment>
<reference evidence="2 3" key="1">
    <citation type="journal article" date="2024" name="G3 (Bethesda)">
        <title>Genome assembly of Hibiscus sabdariffa L. provides insights into metabolisms of medicinal natural products.</title>
        <authorList>
            <person name="Kim T."/>
        </authorList>
    </citation>
    <scope>NUCLEOTIDE SEQUENCE [LARGE SCALE GENOMIC DNA]</scope>
    <source>
        <strain evidence="2">TK-2024</strain>
        <tissue evidence="2">Old leaves</tissue>
    </source>
</reference>